<organism evidence="2 3">
    <name type="scientific">Ephemerocybe angulata</name>
    <dbReference type="NCBI Taxonomy" id="980116"/>
    <lineage>
        <taxon>Eukaryota</taxon>
        <taxon>Fungi</taxon>
        <taxon>Dikarya</taxon>
        <taxon>Basidiomycota</taxon>
        <taxon>Agaricomycotina</taxon>
        <taxon>Agaricomycetes</taxon>
        <taxon>Agaricomycetidae</taxon>
        <taxon>Agaricales</taxon>
        <taxon>Agaricineae</taxon>
        <taxon>Psathyrellaceae</taxon>
        <taxon>Ephemerocybe</taxon>
    </lineage>
</organism>
<feature type="compositionally biased region" description="Polar residues" evidence="1">
    <location>
        <begin position="1"/>
        <end position="16"/>
    </location>
</feature>
<evidence type="ECO:0000256" key="1">
    <source>
        <dbReference type="SAM" id="MobiDB-lite"/>
    </source>
</evidence>
<evidence type="ECO:0000313" key="3">
    <source>
        <dbReference type="Proteomes" id="UP000541558"/>
    </source>
</evidence>
<feature type="compositionally biased region" description="Basic and acidic residues" evidence="1">
    <location>
        <begin position="26"/>
        <end position="39"/>
    </location>
</feature>
<keyword evidence="3" id="KW-1185">Reference proteome</keyword>
<comment type="caution">
    <text evidence="2">The sequence shown here is derived from an EMBL/GenBank/DDBJ whole genome shotgun (WGS) entry which is preliminary data.</text>
</comment>
<gene>
    <name evidence="2" type="ORF">D9611_001771</name>
</gene>
<proteinExistence type="predicted"/>
<feature type="compositionally biased region" description="Polar residues" evidence="1">
    <location>
        <begin position="104"/>
        <end position="113"/>
    </location>
</feature>
<name>A0A8H5FMM2_9AGAR</name>
<dbReference type="AlphaFoldDB" id="A0A8H5FMM2"/>
<feature type="region of interest" description="Disordered" evidence="1">
    <location>
        <begin position="1"/>
        <end position="131"/>
    </location>
</feature>
<dbReference type="EMBL" id="JAACJK010000001">
    <property type="protein sequence ID" value="KAF5342434.1"/>
    <property type="molecule type" value="Genomic_DNA"/>
</dbReference>
<protein>
    <submittedName>
        <fullName evidence="2">Uncharacterized protein</fullName>
    </submittedName>
</protein>
<evidence type="ECO:0000313" key="2">
    <source>
        <dbReference type="EMBL" id="KAF5342434.1"/>
    </source>
</evidence>
<dbReference type="Proteomes" id="UP000541558">
    <property type="component" value="Unassembled WGS sequence"/>
</dbReference>
<reference evidence="2 3" key="1">
    <citation type="journal article" date="2020" name="ISME J.">
        <title>Uncovering the hidden diversity of litter-decomposition mechanisms in mushroom-forming fungi.</title>
        <authorList>
            <person name="Floudas D."/>
            <person name="Bentzer J."/>
            <person name="Ahren D."/>
            <person name="Johansson T."/>
            <person name="Persson P."/>
            <person name="Tunlid A."/>
        </authorList>
    </citation>
    <scope>NUCLEOTIDE SEQUENCE [LARGE SCALE GENOMIC DNA]</scope>
    <source>
        <strain evidence="2 3">CBS 175.51</strain>
    </source>
</reference>
<accession>A0A8H5FMM2</accession>
<sequence length="131" mass="14001">MTTSASATCHANINTQLLTTPPPTHLDIHNDGLHTDQRARRPPRHGKPAKLIQMMPSRISPGGKKAPQSTPHPANPETHPHTLHTSTTSPAPPAPVPAHPCNRNGDSYSPTSDIQRDGLKPCNGDAVSKQE</sequence>